<evidence type="ECO:0000313" key="2">
    <source>
        <dbReference type="Proteomes" id="UP001215598"/>
    </source>
</evidence>
<gene>
    <name evidence="1" type="ORF">B0H16DRAFT_1478393</name>
</gene>
<organism evidence="1 2">
    <name type="scientific">Mycena metata</name>
    <dbReference type="NCBI Taxonomy" id="1033252"/>
    <lineage>
        <taxon>Eukaryota</taxon>
        <taxon>Fungi</taxon>
        <taxon>Dikarya</taxon>
        <taxon>Basidiomycota</taxon>
        <taxon>Agaricomycotina</taxon>
        <taxon>Agaricomycetes</taxon>
        <taxon>Agaricomycetidae</taxon>
        <taxon>Agaricales</taxon>
        <taxon>Marasmiineae</taxon>
        <taxon>Mycenaceae</taxon>
        <taxon>Mycena</taxon>
    </lineage>
</organism>
<dbReference type="EMBL" id="JARKIB010000335">
    <property type="protein sequence ID" value="KAJ7713814.1"/>
    <property type="molecule type" value="Genomic_DNA"/>
</dbReference>
<reference evidence="1" key="1">
    <citation type="submission" date="2023-03" db="EMBL/GenBank/DDBJ databases">
        <title>Massive genome expansion in bonnet fungi (Mycena s.s.) driven by repeated elements and novel gene families across ecological guilds.</title>
        <authorList>
            <consortium name="Lawrence Berkeley National Laboratory"/>
            <person name="Harder C.B."/>
            <person name="Miyauchi S."/>
            <person name="Viragh M."/>
            <person name="Kuo A."/>
            <person name="Thoen E."/>
            <person name="Andreopoulos B."/>
            <person name="Lu D."/>
            <person name="Skrede I."/>
            <person name="Drula E."/>
            <person name="Henrissat B."/>
            <person name="Morin E."/>
            <person name="Kohler A."/>
            <person name="Barry K."/>
            <person name="LaButti K."/>
            <person name="Morin E."/>
            <person name="Salamov A."/>
            <person name="Lipzen A."/>
            <person name="Mereny Z."/>
            <person name="Hegedus B."/>
            <person name="Baldrian P."/>
            <person name="Stursova M."/>
            <person name="Weitz H."/>
            <person name="Taylor A."/>
            <person name="Grigoriev I.V."/>
            <person name="Nagy L.G."/>
            <person name="Martin F."/>
            <person name="Kauserud H."/>
        </authorList>
    </citation>
    <scope>NUCLEOTIDE SEQUENCE</scope>
    <source>
        <strain evidence="1">CBHHK182m</strain>
    </source>
</reference>
<proteinExistence type="predicted"/>
<dbReference type="Proteomes" id="UP001215598">
    <property type="component" value="Unassembled WGS sequence"/>
</dbReference>
<evidence type="ECO:0000313" key="1">
    <source>
        <dbReference type="EMBL" id="KAJ7713814.1"/>
    </source>
</evidence>
<keyword evidence="2" id="KW-1185">Reference proteome</keyword>
<comment type="caution">
    <text evidence="1">The sequence shown here is derived from an EMBL/GenBank/DDBJ whole genome shotgun (WGS) entry which is preliminary data.</text>
</comment>
<accession>A0AAD7H831</accession>
<dbReference type="AlphaFoldDB" id="A0AAD7H831"/>
<sequence length="218" mass="23772">MPKFEAAKATRWPTRLAFALFGTSASTSFITRRRGSLTRVDKTAMRVAVYTSIQGSKVRLPGPRVHDSDSMSLALTLRPSRGPLVRPGPHDLQGKIFGLIIGVRGKNREKARTEDSSGQLTVRASKNTKTKITNTKVRIGGKGDAVQGRMGEGQGSVRAHVEIRAALSFKVGESDEIQVTELDALEKSMHTEDLISRDRVGNGMRYVDPAGTIAQWKS</sequence>
<name>A0AAD7H831_9AGAR</name>
<protein>
    <submittedName>
        <fullName evidence="1">Uncharacterized protein</fullName>
    </submittedName>
</protein>